<dbReference type="SUPFAM" id="SSF53850">
    <property type="entry name" value="Periplasmic binding protein-like II"/>
    <property type="match status" value="1"/>
</dbReference>
<evidence type="ECO:0000313" key="3">
    <source>
        <dbReference type="EMBL" id="UVI30406.1"/>
    </source>
</evidence>
<feature type="region of interest" description="Disordered" evidence="1">
    <location>
        <begin position="31"/>
        <end position="76"/>
    </location>
</feature>
<feature type="signal peptide" evidence="2">
    <location>
        <begin position="1"/>
        <end position="27"/>
    </location>
</feature>
<organism evidence="3 4">
    <name type="scientific">Paenibacillus spongiae</name>
    <dbReference type="NCBI Taxonomy" id="2909671"/>
    <lineage>
        <taxon>Bacteria</taxon>
        <taxon>Bacillati</taxon>
        <taxon>Bacillota</taxon>
        <taxon>Bacilli</taxon>
        <taxon>Bacillales</taxon>
        <taxon>Paenibacillaceae</taxon>
        <taxon>Paenibacillus</taxon>
    </lineage>
</organism>
<dbReference type="RefSeq" id="WP_258386470.1">
    <property type="nucleotide sequence ID" value="NZ_CP091430.1"/>
</dbReference>
<feature type="chain" id="PRO_5046919120" evidence="2">
    <location>
        <begin position="28"/>
        <end position="511"/>
    </location>
</feature>
<dbReference type="PROSITE" id="PS51257">
    <property type="entry name" value="PROKAR_LIPOPROTEIN"/>
    <property type="match status" value="1"/>
</dbReference>
<name>A0ABY5S912_9BACL</name>
<dbReference type="InterPro" id="IPR050490">
    <property type="entry name" value="Bact_solute-bd_prot1"/>
</dbReference>
<dbReference type="PANTHER" id="PTHR43649">
    <property type="entry name" value="ARABINOSE-BINDING PROTEIN-RELATED"/>
    <property type="match status" value="1"/>
</dbReference>
<protein>
    <submittedName>
        <fullName evidence="3">ABC transporter substrate-binding protein</fullName>
    </submittedName>
</protein>
<sequence length="511" mass="56277">MKKSMTLLMAVIMVVTLLAGCSGGNKAGNDGKGGNAGNNGNTADQGNKSGNKNAGANAGTEGKTNNAAKDEVYPENGLSKSEKVTLKVGFWENGGGRSWMDTAVKKFTEKYPNVSFDITSTPTLETILEPMIAAGDDEEMFDLFFPRFTAAGQGEKLIEAGKIEPQDDLWDRVLPDETDKTLRSVISDDMFEAVKFKGMTSRVPVGGYTAGLFFDQNLFDKHGWNKNPSTWDEFVALLGDIKSKDIIPITFPGVYAGYLTNYTFDLLPFGLAQGEGKFDAYLDNFRNYNGPQLTTDYSKEEWNRLYDLGKKGYFPQGVAALNHTQSQMQVLQHKAALVSTGDWVGNEMKNSTPEGFKWGFMAIPATNDKNQTIFINSGVTDIGFSIWKNKPENVKKWAKEFILSLYSFEIQEILASEAGAFPARLDFGDDPARIAKLQPAPAAVMEYATKHDVKYISFRRNFSLMSPESAQSSKLVSEMITAVASGKKDPLPVLEEAEKLLQKSVEKDRPK</sequence>
<evidence type="ECO:0000256" key="2">
    <source>
        <dbReference type="SAM" id="SignalP"/>
    </source>
</evidence>
<keyword evidence="4" id="KW-1185">Reference proteome</keyword>
<dbReference type="PANTHER" id="PTHR43649:SF12">
    <property type="entry name" value="DIACETYLCHITOBIOSE BINDING PROTEIN DASA"/>
    <property type="match status" value="1"/>
</dbReference>
<dbReference type="Proteomes" id="UP001057877">
    <property type="component" value="Chromosome"/>
</dbReference>
<evidence type="ECO:0000313" key="4">
    <source>
        <dbReference type="Proteomes" id="UP001057877"/>
    </source>
</evidence>
<dbReference type="EMBL" id="CP091430">
    <property type="protein sequence ID" value="UVI30406.1"/>
    <property type="molecule type" value="Genomic_DNA"/>
</dbReference>
<dbReference type="Gene3D" id="3.40.190.10">
    <property type="entry name" value="Periplasmic binding protein-like II"/>
    <property type="match status" value="1"/>
</dbReference>
<proteinExistence type="predicted"/>
<gene>
    <name evidence="3" type="ORF">L1F29_00485</name>
</gene>
<reference evidence="3" key="1">
    <citation type="submission" date="2022-01" db="EMBL/GenBank/DDBJ databases">
        <title>Paenibacillus spongiae sp. nov., isolated from marine sponge.</title>
        <authorList>
            <person name="Li Z."/>
            <person name="Zhang M."/>
        </authorList>
    </citation>
    <scope>NUCLEOTIDE SEQUENCE</scope>
    <source>
        <strain evidence="3">PHS-Z3</strain>
    </source>
</reference>
<feature type="compositionally biased region" description="Low complexity" evidence="1">
    <location>
        <begin position="38"/>
        <end position="67"/>
    </location>
</feature>
<accession>A0ABY5S912</accession>
<keyword evidence="2" id="KW-0732">Signal</keyword>
<evidence type="ECO:0000256" key="1">
    <source>
        <dbReference type="SAM" id="MobiDB-lite"/>
    </source>
</evidence>